<evidence type="ECO:0000313" key="4">
    <source>
        <dbReference type="Proteomes" id="UP001168821"/>
    </source>
</evidence>
<dbReference type="PANTHER" id="PTHR12048:SF0">
    <property type="entry name" value="CCAAT_ENHANCER-BINDING PROTEIN ZETA"/>
    <property type="match status" value="1"/>
</dbReference>
<sequence>MADLGEKNSSDLNWMSTVAASGTFHDKLAAKIVLMQESMIHNLDSLLSVILLTQKKKRESLKALDCLKSLWITDLLPENRKLKFFYEQNLYDAASSDAHLLLIYFEDQVKVAYSTYLQALEKHLSDSQYSIKNNLIQILLELLIERPEQEKVLLSLLVNKMGDPDRQLASKISHYLNRLLQRHPRMKLVIVNEVEQFLRRPNMTLQAQYYSVCFLNQILLHRNDTVLPNKLLDIYFFMFTLLSKEAAVDHKILNALLVGVNRALPFSSAEGEPLKDNIDTLFRLAHTTTFVTSIQALAILFQVMLAQSALSDRFYRCLYQKLLDCFMLSDLRNSASFYNLLYKSLYLDSRAERVHAFVKRLLQLCLVQRPHQACAILFLISTLAQVKPAVLRVLQRDPQLADHYHPSVRSFAEQLLKGKPIQYRGDPLADFTLLRFLDKFVHKNPKQNVKAPSTVFQKRTPAAGVLLDPKELLNMRETDVAADDMFMYNFFKDKGKTKKISKKKKKEKVLDVEENLYSELCGEPFESDEDITDGACSDASLEEFGRRNSKDSFKAKPERYYCSSSCAYQHQPPLFSTTVADSTRAVEMKKESRSSIDSAFAALDDYEHLIGASSSRKKKELDKFAKTNKVETR</sequence>
<dbReference type="PANTHER" id="PTHR12048">
    <property type="entry name" value="CCAAT-BINDING FACTOR-RELATED"/>
    <property type="match status" value="1"/>
</dbReference>
<protein>
    <recommendedName>
        <fullName evidence="2">CCAAT-binding factor domain-containing protein</fullName>
    </recommendedName>
</protein>
<dbReference type="SUPFAM" id="SSF48371">
    <property type="entry name" value="ARM repeat"/>
    <property type="match status" value="1"/>
</dbReference>
<evidence type="ECO:0000259" key="2">
    <source>
        <dbReference type="Pfam" id="PF03914"/>
    </source>
</evidence>
<keyword evidence="4" id="KW-1185">Reference proteome</keyword>
<dbReference type="Pfam" id="PF03914">
    <property type="entry name" value="CBF"/>
    <property type="match status" value="1"/>
</dbReference>
<accession>A0AA38M039</accession>
<evidence type="ECO:0000313" key="3">
    <source>
        <dbReference type="EMBL" id="KAJ3619187.1"/>
    </source>
</evidence>
<dbReference type="AlphaFoldDB" id="A0AA38M039"/>
<dbReference type="Proteomes" id="UP001168821">
    <property type="component" value="Unassembled WGS sequence"/>
</dbReference>
<comment type="caution">
    <text evidence="3">The sequence shown here is derived from an EMBL/GenBank/DDBJ whole genome shotgun (WGS) entry which is preliminary data.</text>
</comment>
<dbReference type="InterPro" id="IPR016024">
    <property type="entry name" value="ARM-type_fold"/>
</dbReference>
<gene>
    <name evidence="3" type="ORF">Zmor_008735</name>
</gene>
<dbReference type="GO" id="GO:0005634">
    <property type="term" value="C:nucleus"/>
    <property type="evidence" value="ECO:0007669"/>
    <property type="project" value="TreeGrafter"/>
</dbReference>
<dbReference type="InterPro" id="IPR040155">
    <property type="entry name" value="CEBPZ/Mak21-like"/>
</dbReference>
<proteinExistence type="inferred from homology"/>
<evidence type="ECO:0000256" key="1">
    <source>
        <dbReference type="ARBA" id="ARBA00007797"/>
    </source>
</evidence>
<reference evidence="3" key="1">
    <citation type="journal article" date="2023" name="G3 (Bethesda)">
        <title>Whole genome assemblies of Zophobas morio and Tenebrio molitor.</title>
        <authorList>
            <person name="Kaur S."/>
            <person name="Stinson S.A."/>
            <person name="diCenzo G.C."/>
        </authorList>
    </citation>
    <scope>NUCLEOTIDE SEQUENCE</scope>
    <source>
        <strain evidence="3">QUZm001</strain>
    </source>
</reference>
<dbReference type="InterPro" id="IPR005612">
    <property type="entry name" value="CCAAT-binding_factor"/>
</dbReference>
<name>A0AA38M039_9CUCU</name>
<feature type="domain" description="CCAAT-binding factor" evidence="2">
    <location>
        <begin position="293"/>
        <end position="398"/>
    </location>
</feature>
<comment type="similarity">
    <text evidence="1">Belongs to the CBF/MAK21 family.</text>
</comment>
<dbReference type="EMBL" id="JALNTZ010002241">
    <property type="protein sequence ID" value="KAJ3619187.1"/>
    <property type="molecule type" value="Genomic_DNA"/>
</dbReference>
<organism evidence="3 4">
    <name type="scientific">Zophobas morio</name>
    <dbReference type="NCBI Taxonomy" id="2755281"/>
    <lineage>
        <taxon>Eukaryota</taxon>
        <taxon>Metazoa</taxon>
        <taxon>Ecdysozoa</taxon>
        <taxon>Arthropoda</taxon>
        <taxon>Hexapoda</taxon>
        <taxon>Insecta</taxon>
        <taxon>Pterygota</taxon>
        <taxon>Neoptera</taxon>
        <taxon>Endopterygota</taxon>
        <taxon>Coleoptera</taxon>
        <taxon>Polyphaga</taxon>
        <taxon>Cucujiformia</taxon>
        <taxon>Tenebrionidae</taxon>
        <taxon>Zophobas</taxon>
    </lineage>
</organism>